<evidence type="ECO:0000313" key="7">
    <source>
        <dbReference type="Proteomes" id="UP000265515"/>
    </source>
</evidence>
<evidence type="ECO:0000256" key="3">
    <source>
        <dbReference type="ARBA" id="ARBA00022777"/>
    </source>
</evidence>
<dbReference type="OrthoDB" id="4062651at2759"/>
<dbReference type="EMBL" id="BFEA01000182">
    <property type="protein sequence ID" value="GBG73399.1"/>
    <property type="molecule type" value="Genomic_DNA"/>
</dbReference>
<evidence type="ECO:0000313" key="6">
    <source>
        <dbReference type="EMBL" id="GBG73399.1"/>
    </source>
</evidence>
<dbReference type="InterPro" id="IPR008271">
    <property type="entry name" value="Ser/Thr_kinase_AS"/>
</dbReference>
<proteinExistence type="predicted"/>
<keyword evidence="1" id="KW-0808">Transferase</keyword>
<dbReference type="Proteomes" id="UP000265515">
    <property type="component" value="Unassembled WGS sequence"/>
</dbReference>
<sequence length="310" mass="33815">MGSLTSGTVPLTAIMGPLAILMRLDGHIALRGDGRPFAVSGKNGATLSWQKRLQISLETARGLDYLHNCSDPAIIHRDVKPSNILLDKDMSVKVADFGISKLVDINDTTVSTRVAGTIGYLDPAFLATQKLTRSSDVYSFGIVLLELITGKMCPAYMKSNPEIPMSEWALDMFNRGGINAILDPKLQSSVFPKEAITMLAKVAFLCVKEKRQLRPVMRDIVQGIENCLVKARNEVEVDNSGSLSRISSQSHSSDLIDIEALERRFHAGVHVDTILLCPAPEITHRNSGNSGKLIVHKSGKRELVPTSNLT</sequence>
<dbReference type="InterPro" id="IPR011009">
    <property type="entry name" value="Kinase-like_dom_sf"/>
</dbReference>
<keyword evidence="2" id="KW-0547">Nucleotide-binding</keyword>
<dbReference type="PROSITE" id="PS50011">
    <property type="entry name" value="PROTEIN_KINASE_DOM"/>
    <property type="match status" value="1"/>
</dbReference>
<reference evidence="6 7" key="1">
    <citation type="journal article" date="2018" name="Cell">
        <title>The Chara Genome: Secondary Complexity and Implications for Plant Terrestrialization.</title>
        <authorList>
            <person name="Nishiyama T."/>
            <person name="Sakayama H."/>
            <person name="Vries J.D."/>
            <person name="Buschmann H."/>
            <person name="Saint-Marcoux D."/>
            <person name="Ullrich K.K."/>
            <person name="Haas F.B."/>
            <person name="Vanderstraeten L."/>
            <person name="Becker D."/>
            <person name="Lang D."/>
            <person name="Vosolsobe S."/>
            <person name="Rombauts S."/>
            <person name="Wilhelmsson P.K.I."/>
            <person name="Janitza P."/>
            <person name="Kern R."/>
            <person name="Heyl A."/>
            <person name="Rumpler F."/>
            <person name="Villalobos L.I.A.C."/>
            <person name="Clay J.M."/>
            <person name="Skokan R."/>
            <person name="Toyoda A."/>
            <person name="Suzuki Y."/>
            <person name="Kagoshima H."/>
            <person name="Schijlen E."/>
            <person name="Tajeshwar N."/>
            <person name="Catarino B."/>
            <person name="Hetherington A.J."/>
            <person name="Saltykova A."/>
            <person name="Bonnot C."/>
            <person name="Breuninger H."/>
            <person name="Symeonidi A."/>
            <person name="Radhakrishnan G.V."/>
            <person name="Van Nieuwerburgh F."/>
            <person name="Deforce D."/>
            <person name="Chang C."/>
            <person name="Karol K.G."/>
            <person name="Hedrich R."/>
            <person name="Ulvskov P."/>
            <person name="Glockner G."/>
            <person name="Delwiche C.F."/>
            <person name="Petrasek J."/>
            <person name="Van de Peer Y."/>
            <person name="Friml J."/>
            <person name="Beilby M."/>
            <person name="Dolan L."/>
            <person name="Kohara Y."/>
            <person name="Sugano S."/>
            <person name="Fujiyama A."/>
            <person name="Delaux P.-M."/>
            <person name="Quint M."/>
            <person name="TheiBen G."/>
            <person name="Hagemann M."/>
            <person name="Harholt J."/>
            <person name="Dunand C."/>
            <person name="Zachgo S."/>
            <person name="Langdale J."/>
            <person name="Maumus F."/>
            <person name="Straeten D.V.D."/>
            <person name="Gould S.B."/>
            <person name="Rensing S.A."/>
        </authorList>
    </citation>
    <scope>NUCLEOTIDE SEQUENCE [LARGE SCALE GENOMIC DNA]</scope>
    <source>
        <strain evidence="6 7">S276</strain>
    </source>
</reference>
<gene>
    <name evidence="6" type="ORF">CBR_g16115</name>
</gene>
<keyword evidence="4" id="KW-0067">ATP-binding</keyword>
<comment type="caution">
    <text evidence="6">The sequence shown here is derived from an EMBL/GenBank/DDBJ whole genome shotgun (WGS) entry which is preliminary data.</text>
</comment>
<dbReference type="GO" id="GO:0004672">
    <property type="term" value="F:protein kinase activity"/>
    <property type="evidence" value="ECO:0007669"/>
    <property type="project" value="InterPro"/>
</dbReference>
<name>A0A388KTN6_CHABU</name>
<dbReference type="InterPro" id="IPR000719">
    <property type="entry name" value="Prot_kinase_dom"/>
</dbReference>
<dbReference type="PROSITE" id="PS00108">
    <property type="entry name" value="PROTEIN_KINASE_ST"/>
    <property type="match status" value="1"/>
</dbReference>
<dbReference type="Gene3D" id="1.10.510.10">
    <property type="entry name" value="Transferase(Phosphotransferase) domain 1"/>
    <property type="match status" value="1"/>
</dbReference>
<evidence type="ECO:0000256" key="1">
    <source>
        <dbReference type="ARBA" id="ARBA00022679"/>
    </source>
</evidence>
<dbReference type="Gramene" id="GBG73399">
    <property type="protein sequence ID" value="GBG73399"/>
    <property type="gene ID" value="CBR_g16115"/>
</dbReference>
<evidence type="ECO:0000256" key="2">
    <source>
        <dbReference type="ARBA" id="ARBA00022741"/>
    </source>
</evidence>
<dbReference type="OMA" id="REYMAFV"/>
<dbReference type="SMART" id="SM00220">
    <property type="entry name" value="S_TKc"/>
    <property type="match status" value="1"/>
</dbReference>
<dbReference type="InterPro" id="IPR052059">
    <property type="entry name" value="CR_Ser/Thr_kinase"/>
</dbReference>
<accession>A0A388KTN6</accession>
<dbReference type="GO" id="GO:0005524">
    <property type="term" value="F:ATP binding"/>
    <property type="evidence" value="ECO:0007669"/>
    <property type="project" value="UniProtKB-KW"/>
</dbReference>
<organism evidence="6 7">
    <name type="scientific">Chara braunii</name>
    <name type="common">Braun's stonewort</name>
    <dbReference type="NCBI Taxonomy" id="69332"/>
    <lineage>
        <taxon>Eukaryota</taxon>
        <taxon>Viridiplantae</taxon>
        <taxon>Streptophyta</taxon>
        <taxon>Charophyceae</taxon>
        <taxon>Charales</taxon>
        <taxon>Characeae</taxon>
        <taxon>Chara</taxon>
    </lineage>
</organism>
<feature type="domain" description="Protein kinase" evidence="5">
    <location>
        <begin position="1"/>
        <end position="228"/>
    </location>
</feature>
<protein>
    <recommendedName>
        <fullName evidence="5">Protein kinase domain-containing protein</fullName>
    </recommendedName>
</protein>
<evidence type="ECO:0000256" key="4">
    <source>
        <dbReference type="ARBA" id="ARBA00022840"/>
    </source>
</evidence>
<keyword evidence="7" id="KW-1185">Reference proteome</keyword>
<keyword evidence="3" id="KW-0418">Kinase</keyword>
<dbReference type="PANTHER" id="PTHR47973">
    <property type="entry name" value="CYSTEINE-RICH RECEPTOR-LIKE PROTEIN KINASE 3"/>
    <property type="match status" value="1"/>
</dbReference>
<dbReference type="Pfam" id="PF00069">
    <property type="entry name" value="Pkinase"/>
    <property type="match status" value="1"/>
</dbReference>
<dbReference type="FunFam" id="1.10.510.10:FF:000095">
    <property type="entry name" value="protein STRUBBELIG-RECEPTOR FAMILY 8"/>
    <property type="match status" value="1"/>
</dbReference>
<dbReference type="AlphaFoldDB" id="A0A388KTN6"/>
<dbReference type="SUPFAM" id="SSF56112">
    <property type="entry name" value="Protein kinase-like (PK-like)"/>
    <property type="match status" value="1"/>
</dbReference>
<dbReference type="STRING" id="69332.A0A388KTN6"/>
<evidence type="ECO:0000259" key="5">
    <source>
        <dbReference type="PROSITE" id="PS50011"/>
    </source>
</evidence>